<dbReference type="OrthoDB" id="1883087at2759"/>
<dbReference type="EMBL" id="JACEFO010002125">
    <property type="protein sequence ID" value="KAF8679024.1"/>
    <property type="molecule type" value="Genomic_DNA"/>
</dbReference>
<evidence type="ECO:0008006" key="4">
    <source>
        <dbReference type="Google" id="ProtNLM"/>
    </source>
</evidence>
<evidence type="ECO:0000313" key="3">
    <source>
        <dbReference type="Proteomes" id="UP000636709"/>
    </source>
</evidence>
<dbReference type="AlphaFoldDB" id="A0A835EE02"/>
<keyword evidence="3" id="KW-1185">Reference proteome</keyword>
<accession>A0A835EE02</accession>
<feature type="region of interest" description="Disordered" evidence="1">
    <location>
        <begin position="1"/>
        <end position="22"/>
    </location>
</feature>
<reference evidence="2" key="1">
    <citation type="submission" date="2020-07" db="EMBL/GenBank/DDBJ databases">
        <title>Genome sequence and genetic diversity analysis of an under-domesticated orphan crop, white fonio (Digitaria exilis).</title>
        <authorList>
            <person name="Bennetzen J.L."/>
            <person name="Chen S."/>
            <person name="Ma X."/>
            <person name="Wang X."/>
            <person name="Yssel A.E.J."/>
            <person name="Chaluvadi S.R."/>
            <person name="Johnson M."/>
            <person name="Gangashetty P."/>
            <person name="Hamidou F."/>
            <person name="Sanogo M.D."/>
            <person name="Zwaenepoel A."/>
            <person name="Wallace J."/>
            <person name="Van De Peer Y."/>
            <person name="Van Deynze A."/>
        </authorList>
    </citation>
    <scope>NUCLEOTIDE SEQUENCE</scope>
    <source>
        <tissue evidence="2">Leaves</tissue>
    </source>
</reference>
<comment type="caution">
    <text evidence="2">The sequence shown here is derived from an EMBL/GenBank/DDBJ whole genome shotgun (WGS) entry which is preliminary data.</text>
</comment>
<dbReference type="Proteomes" id="UP000636709">
    <property type="component" value="Unassembled WGS sequence"/>
</dbReference>
<organism evidence="2 3">
    <name type="scientific">Digitaria exilis</name>
    <dbReference type="NCBI Taxonomy" id="1010633"/>
    <lineage>
        <taxon>Eukaryota</taxon>
        <taxon>Viridiplantae</taxon>
        <taxon>Streptophyta</taxon>
        <taxon>Embryophyta</taxon>
        <taxon>Tracheophyta</taxon>
        <taxon>Spermatophyta</taxon>
        <taxon>Magnoliopsida</taxon>
        <taxon>Liliopsida</taxon>
        <taxon>Poales</taxon>
        <taxon>Poaceae</taxon>
        <taxon>PACMAD clade</taxon>
        <taxon>Panicoideae</taxon>
        <taxon>Panicodae</taxon>
        <taxon>Paniceae</taxon>
        <taxon>Anthephorinae</taxon>
        <taxon>Digitaria</taxon>
    </lineage>
</organism>
<feature type="compositionally biased region" description="Low complexity" evidence="1">
    <location>
        <begin position="1"/>
        <end position="14"/>
    </location>
</feature>
<proteinExistence type="predicted"/>
<sequence>MGAAASSDDQATQQRSGATGYKSHEEALREALALKAAGSVVDSRGEVVGVPVETNQGAAQDDAGHGSFDYIWRLEDLSSHREDDGRCCSQFKAKGLEWSIYLHRIRFEHWFNDDIVLFLSLDATTGQKKLITANYQFHVKGLTDTNVFAPGQCHGGKLNMPSDVYHKSGWSFDEDTCTVRVRLTLVGYTEAKDNDTRDLILEKH</sequence>
<gene>
    <name evidence="2" type="ORF">HU200_045776</name>
</gene>
<name>A0A835EE02_9POAL</name>
<dbReference type="SUPFAM" id="SSF49599">
    <property type="entry name" value="TRAF domain-like"/>
    <property type="match status" value="1"/>
</dbReference>
<protein>
    <recommendedName>
        <fullName evidence="4">MATH domain-containing protein</fullName>
    </recommendedName>
</protein>
<evidence type="ECO:0000313" key="2">
    <source>
        <dbReference type="EMBL" id="KAF8679024.1"/>
    </source>
</evidence>
<evidence type="ECO:0000256" key="1">
    <source>
        <dbReference type="SAM" id="MobiDB-lite"/>
    </source>
</evidence>